<name>A0A2U2J5V8_9SPHN</name>
<dbReference type="SUPFAM" id="SSF55144">
    <property type="entry name" value="LigT-like"/>
    <property type="match status" value="1"/>
</dbReference>
<dbReference type="AlphaFoldDB" id="A0A2U2J5V8"/>
<dbReference type="Gene3D" id="3.90.1140.10">
    <property type="entry name" value="Cyclic phosphodiesterase"/>
    <property type="match status" value="1"/>
</dbReference>
<proteinExistence type="predicted"/>
<accession>A0A2U2J5V8</accession>
<gene>
    <name evidence="1" type="ORF">DF286_13215</name>
</gene>
<protein>
    <recommendedName>
        <fullName evidence="3">2'-5' RNA ligase family protein</fullName>
    </recommendedName>
</protein>
<sequence length="170" mass="19167">MSQRPAPIVVTALFGDGDNGWLQDLRQTHYPPDRNRVPAHLTLFHHLPPSVETELHGRLAIYASVAPPRARLAGIVDLGEGTAFRVDSEELEDIRDDLAEALRGLLTPQDQSPWRPHVTIQNKVEPREARRLQATLRASFEPRPLAIKGLASWRYLGGPWEPIRTYSFRG</sequence>
<keyword evidence="2" id="KW-1185">Reference proteome</keyword>
<dbReference type="InterPro" id="IPR009097">
    <property type="entry name" value="Cyclic_Pdiesterase"/>
</dbReference>
<evidence type="ECO:0008006" key="3">
    <source>
        <dbReference type="Google" id="ProtNLM"/>
    </source>
</evidence>
<evidence type="ECO:0000313" key="2">
    <source>
        <dbReference type="Proteomes" id="UP000245916"/>
    </source>
</evidence>
<evidence type="ECO:0000313" key="1">
    <source>
        <dbReference type="EMBL" id="PWG03728.1"/>
    </source>
</evidence>
<comment type="caution">
    <text evidence="1">The sequence shown here is derived from an EMBL/GenBank/DDBJ whole genome shotgun (WGS) entry which is preliminary data.</text>
</comment>
<dbReference type="EMBL" id="QFFF01000001">
    <property type="protein sequence ID" value="PWG03728.1"/>
    <property type="molecule type" value="Genomic_DNA"/>
</dbReference>
<reference evidence="1 2" key="1">
    <citation type="submission" date="2018-05" db="EMBL/GenBank/DDBJ databases">
        <title>Genome of Sphingosinicella humi QZX222.</title>
        <authorList>
            <person name="Qiao Z."/>
            <person name="Wang G."/>
        </authorList>
    </citation>
    <scope>NUCLEOTIDE SEQUENCE [LARGE SCALE GENOMIC DNA]</scope>
    <source>
        <strain evidence="1 2">QZX222</strain>
    </source>
</reference>
<organism evidence="1 2">
    <name type="scientific">Allosphingosinicella humi</name>
    <dbReference type="NCBI Taxonomy" id="2068657"/>
    <lineage>
        <taxon>Bacteria</taxon>
        <taxon>Pseudomonadati</taxon>
        <taxon>Pseudomonadota</taxon>
        <taxon>Alphaproteobacteria</taxon>
        <taxon>Sphingomonadales</taxon>
        <taxon>Sphingomonadaceae</taxon>
        <taxon>Allosphingosinicella</taxon>
    </lineage>
</organism>
<dbReference type="OrthoDB" id="793003at2"/>
<dbReference type="Pfam" id="PF13563">
    <property type="entry name" value="2_5_RNA_ligase2"/>
    <property type="match status" value="1"/>
</dbReference>
<dbReference type="Proteomes" id="UP000245916">
    <property type="component" value="Unassembled WGS sequence"/>
</dbReference>